<protein>
    <submittedName>
        <fullName evidence="2">Uncharacterized protein</fullName>
    </submittedName>
</protein>
<dbReference type="AlphaFoldDB" id="A0A917ASN6"/>
<organism evidence="2 3">
    <name type="scientific">Priestia taiwanensis</name>
    <dbReference type="NCBI Taxonomy" id="1347902"/>
    <lineage>
        <taxon>Bacteria</taxon>
        <taxon>Bacillati</taxon>
        <taxon>Bacillota</taxon>
        <taxon>Bacilli</taxon>
        <taxon>Bacillales</taxon>
        <taxon>Bacillaceae</taxon>
        <taxon>Priestia</taxon>
    </lineage>
</organism>
<feature type="compositionally biased region" description="Basic and acidic residues" evidence="1">
    <location>
        <begin position="1"/>
        <end position="44"/>
    </location>
</feature>
<dbReference type="EMBL" id="BMFK01000001">
    <property type="protein sequence ID" value="GGE72352.1"/>
    <property type="molecule type" value="Genomic_DNA"/>
</dbReference>
<evidence type="ECO:0000256" key="1">
    <source>
        <dbReference type="SAM" id="MobiDB-lite"/>
    </source>
</evidence>
<gene>
    <name evidence="2" type="ORF">GCM10007140_22840</name>
</gene>
<evidence type="ECO:0000313" key="3">
    <source>
        <dbReference type="Proteomes" id="UP000605259"/>
    </source>
</evidence>
<name>A0A917ASN6_9BACI</name>
<reference evidence="2" key="2">
    <citation type="submission" date="2020-09" db="EMBL/GenBank/DDBJ databases">
        <authorList>
            <person name="Sun Q."/>
            <person name="Zhou Y."/>
        </authorList>
    </citation>
    <scope>NUCLEOTIDE SEQUENCE</scope>
    <source>
        <strain evidence="2">CGMCC 1.12698</strain>
    </source>
</reference>
<feature type="region of interest" description="Disordered" evidence="1">
    <location>
        <begin position="1"/>
        <end position="46"/>
    </location>
</feature>
<evidence type="ECO:0000313" key="2">
    <source>
        <dbReference type="EMBL" id="GGE72352.1"/>
    </source>
</evidence>
<dbReference type="Proteomes" id="UP000605259">
    <property type="component" value="Unassembled WGS sequence"/>
</dbReference>
<keyword evidence="3" id="KW-1185">Reference proteome</keyword>
<accession>A0A917ASN6</accession>
<sequence length="141" mass="15904">MVSKDDKPQVEEIEKKDVTRQEDKQKEDKQKAVKQKEPKPKADMTGEFTVSDVKIEGKDGTYKVTGRVTGKLEKLYYSVEDGHHELVYGAEVPVKGNTFTLSLQFNKKKLPSNGTLILFMYTKNGDKITPVHTSALQQFGP</sequence>
<reference evidence="2" key="1">
    <citation type="journal article" date="2014" name="Int. J. Syst. Evol. Microbiol.">
        <title>Complete genome sequence of Corynebacterium casei LMG S-19264T (=DSM 44701T), isolated from a smear-ripened cheese.</title>
        <authorList>
            <consortium name="US DOE Joint Genome Institute (JGI-PGF)"/>
            <person name="Walter F."/>
            <person name="Albersmeier A."/>
            <person name="Kalinowski J."/>
            <person name="Ruckert C."/>
        </authorList>
    </citation>
    <scope>NUCLEOTIDE SEQUENCE</scope>
    <source>
        <strain evidence="2">CGMCC 1.12698</strain>
    </source>
</reference>
<comment type="caution">
    <text evidence="2">The sequence shown here is derived from an EMBL/GenBank/DDBJ whole genome shotgun (WGS) entry which is preliminary data.</text>
</comment>
<proteinExistence type="predicted"/>